<evidence type="ECO:0000256" key="2">
    <source>
        <dbReference type="ARBA" id="ARBA00022801"/>
    </source>
</evidence>
<dbReference type="AlphaFoldDB" id="A0A4R3LVF5"/>
<evidence type="ECO:0000259" key="4">
    <source>
        <dbReference type="Pfam" id="PF02275"/>
    </source>
</evidence>
<keyword evidence="3" id="KW-0472">Membrane</keyword>
<feature type="transmembrane region" description="Helical" evidence="3">
    <location>
        <begin position="35"/>
        <end position="64"/>
    </location>
</feature>
<dbReference type="Pfam" id="PF02275">
    <property type="entry name" value="CBAH"/>
    <property type="match status" value="1"/>
</dbReference>
<dbReference type="PANTHER" id="PTHR35527">
    <property type="entry name" value="CHOLOYLGLYCINE HYDROLASE"/>
    <property type="match status" value="1"/>
</dbReference>
<comment type="caution">
    <text evidence="5">The sequence shown here is derived from an EMBL/GenBank/DDBJ whole genome shotgun (WGS) entry which is preliminary data.</text>
</comment>
<organism evidence="5 6">
    <name type="scientific">Aquabacter spiritensis</name>
    <dbReference type="NCBI Taxonomy" id="933073"/>
    <lineage>
        <taxon>Bacteria</taxon>
        <taxon>Pseudomonadati</taxon>
        <taxon>Pseudomonadota</taxon>
        <taxon>Alphaproteobacteria</taxon>
        <taxon>Hyphomicrobiales</taxon>
        <taxon>Xanthobacteraceae</taxon>
        <taxon>Aquabacter</taxon>
    </lineage>
</organism>
<gene>
    <name evidence="5" type="ORF">EDC64_10639</name>
</gene>
<feature type="domain" description="Choloylglycine hydrolase/NAAA C-terminal" evidence="4">
    <location>
        <begin position="59"/>
        <end position="342"/>
    </location>
</feature>
<dbReference type="Gene3D" id="3.60.60.10">
    <property type="entry name" value="Penicillin V Acylase, Chain A"/>
    <property type="match status" value="1"/>
</dbReference>
<dbReference type="SUPFAM" id="SSF56235">
    <property type="entry name" value="N-terminal nucleophile aminohydrolases (Ntn hydrolases)"/>
    <property type="match status" value="1"/>
</dbReference>
<dbReference type="Proteomes" id="UP000294664">
    <property type="component" value="Unassembled WGS sequence"/>
</dbReference>
<evidence type="ECO:0000313" key="5">
    <source>
        <dbReference type="EMBL" id="TCT04610.1"/>
    </source>
</evidence>
<dbReference type="InterPro" id="IPR052193">
    <property type="entry name" value="Peptidase_C59"/>
</dbReference>
<dbReference type="InterPro" id="IPR029132">
    <property type="entry name" value="CBAH/NAAA_C"/>
</dbReference>
<reference evidence="5 6" key="1">
    <citation type="submission" date="2019-03" db="EMBL/GenBank/DDBJ databases">
        <title>Genomic Encyclopedia of Type Strains, Phase IV (KMG-IV): sequencing the most valuable type-strain genomes for metagenomic binning, comparative biology and taxonomic classification.</title>
        <authorList>
            <person name="Goeker M."/>
        </authorList>
    </citation>
    <scope>NUCLEOTIDE SEQUENCE [LARGE SCALE GENOMIC DNA]</scope>
    <source>
        <strain evidence="5 6">DSM 9035</strain>
    </source>
</reference>
<keyword evidence="2" id="KW-0378">Hydrolase</keyword>
<accession>A0A4R3LVF5</accession>
<keyword evidence="3" id="KW-1133">Transmembrane helix</keyword>
<evidence type="ECO:0000256" key="1">
    <source>
        <dbReference type="ARBA" id="ARBA00006625"/>
    </source>
</evidence>
<dbReference type="InterPro" id="IPR029055">
    <property type="entry name" value="Ntn_hydrolases_N"/>
</dbReference>
<evidence type="ECO:0000313" key="6">
    <source>
        <dbReference type="Proteomes" id="UP000294664"/>
    </source>
</evidence>
<comment type="similarity">
    <text evidence="1">Belongs to the peptidase C59 family.</text>
</comment>
<protein>
    <submittedName>
        <fullName evidence="5">Penicillin amidase</fullName>
    </submittedName>
</protein>
<dbReference type="PANTHER" id="PTHR35527:SF2">
    <property type="entry name" value="HYDROLASE"/>
    <property type="match status" value="1"/>
</dbReference>
<dbReference type="GO" id="GO:0016787">
    <property type="term" value="F:hydrolase activity"/>
    <property type="evidence" value="ECO:0007669"/>
    <property type="project" value="UniProtKB-KW"/>
</dbReference>
<proteinExistence type="inferred from homology"/>
<keyword evidence="6" id="KW-1185">Reference proteome</keyword>
<dbReference type="EMBL" id="SMAI01000006">
    <property type="protein sequence ID" value="TCT04610.1"/>
    <property type="molecule type" value="Genomic_DNA"/>
</dbReference>
<evidence type="ECO:0000256" key="3">
    <source>
        <dbReference type="SAM" id="Phobius"/>
    </source>
</evidence>
<dbReference type="OrthoDB" id="1265391at2"/>
<keyword evidence="3" id="KW-0812">Transmembrane</keyword>
<sequence length="380" mass="41110">MYRCVVARQRAFRKLGGSIRGHSHRRVKRNVRMNCYLTGIGLAAMVSATLAGGAIAPACSLILWNANDQAVVAARTMDLYIDDQPRLVFLPRGIARRGLSEGDAAEWTSKYASTVLTALDFATSDGMNEAGLSAHLLYLHDAEHEPADQRPGLSNLLWPQFVLDNFSTVAEALEGLKKVRIVSVAAHGREWPLHLSIADAGGDSAVIEFVKGKTVIHHGKDVTVMTNEPPLEEQLTNLKRYKMFGGTLPMPGDIDPMSRFVRASSYLKTLPKPADTAEAIGHLAGVVRNVAVPFGAVDTSGGDSADAWPTRWTSVSDHSHKVYYVMPVNSPNVFWVDFAKLKPEGTDILALMPSEAGLSGEVSAKFKPLGPVSKAFPPTL</sequence>
<name>A0A4R3LVF5_9HYPH</name>